<evidence type="ECO:0000313" key="2">
    <source>
        <dbReference type="EnsemblPlants" id="OBART04G06910.3"/>
    </source>
</evidence>
<reference evidence="2" key="1">
    <citation type="journal article" date="2009" name="Rice">
        <title>De Novo Next Generation Sequencing of Plant Genomes.</title>
        <authorList>
            <person name="Rounsley S."/>
            <person name="Marri P.R."/>
            <person name="Yu Y."/>
            <person name="He R."/>
            <person name="Sisneros N."/>
            <person name="Goicoechea J.L."/>
            <person name="Lee S.J."/>
            <person name="Angelova A."/>
            <person name="Kudrna D."/>
            <person name="Luo M."/>
            <person name="Affourtit J."/>
            <person name="Desany B."/>
            <person name="Knight J."/>
            <person name="Niazi F."/>
            <person name="Egholm M."/>
            <person name="Wing R.A."/>
        </authorList>
    </citation>
    <scope>NUCLEOTIDE SEQUENCE [LARGE SCALE GENOMIC DNA]</scope>
    <source>
        <strain evidence="2">cv. IRGC 105608</strain>
    </source>
</reference>
<evidence type="ECO:0000313" key="3">
    <source>
        <dbReference type="Proteomes" id="UP000026960"/>
    </source>
</evidence>
<dbReference type="AlphaFoldDB" id="A0A0D3FTZ1"/>
<sequence>MPCTDRPEVPLDQTSLPLAFSRRTRSPSPVSSRVASSPRGLPLLAHQITSFTATGNKAPLLVKTMKTAKMNSRQGGVQKNPAAKEGP</sequence>
<feature type="compositionally biased region" description="Low complexity" evidence="1">
    <location>
        <begin position="26"/>
        <end position="39"/>
    </location>
</feature>
<keyword evidence="3" id="KW-1185">Reference proteome</keyword>
<dbReference type="Proteomes" id="UP000026960">
    <property type="component" value="Chromosome 4"/>
</dbReference>
<reference evidence="2" key="2">
    <citation type="submission" date="2015-03" db="UniProtKB">
        <authorList>
            <consortium name="EnsemblPlants"/>
        </authorList>
    </citation>
    <scope>IDENTIFICATION</scope>
</reference>
<protein>
    <submittedName>
        <fullName evidence="2">Uncharacterized protein</fullName>
    </submittedName>
</protein>
<evidence type="ECO:0000256" key="1">
    <source>
        <dbReference type="SAM" id="MobiDB-lite"/>
    </source>
</evidence>
<name>A0A0D3FTZ1_9ORYZ</name>
<feature type="region of interest" description="Disordered" evidence="1">
    <location>
        <begin position="1"/>
        <end position="39"/>
    </location>
</feature>
<accession>A0A0D3FTZ1</accession>
<organism evidence="2">
    <name type="scientific">Oryza barthii</name>
    <dbReference type="NCBI Taxonomy" id="65489"/>
    <lineage>
        <taxon>Eukaryota</taxon>
        <taxon>Viridiplantae</taxon>
        <taxon>Streptophyta</taxon>
        <taxon>Embryophyta</taxon>
        <taxon>Tracheophyta</taxon>
        <taxon>Spermatophyta</taxon>
        <taxon>Magnoliopsida</taxon>
        <taxon>Liliopsida</taxon>
        <taxon>Poales</taxon>
        <taxon>Poaceae</taxon>
        <taxon>BOP clade</taxon>
        <taxon>Oryzoideae</taxon>
        <taxon>Oryzeae</taxon>
        <taxon>Oryzinae</taxon>
        <taxon>Oryza</taxon>
    </lineage>
</organism>
<dbReference type="EnsemblPlants" id="OBART04G06910.3">
    <property type="protein sequence ID" value="OBART04G06910.3"/>
    <property type="gene ID" value="OBART04G06910"/>
</dbReference>
<proteinExistence type="predicted"/>
<dbReference type="Gramene" id="OBART04G06910.3">
    <property type="protein sequence ID" value="OBART04G06910.3"/>
    <property type="gene ID" value="OBART04G06910"/>
</dbReference>
<dbReference type="HOGENOM" id="CLU_2486941_0_0_1"/>